<dbReference type="SUPFAM" id="SSF53335">
    <property type="entry name" value="S-adenosyl-L-methionine-dependent methyltransferases"/>
    <property type="match status" value="1"/>
</dbReference>
<dbReference type="GO" id="GO:0046983">
    <property type="term" value="F:protein dimerization activity"/>
    <property type="evidence" value="ECO:0007669"/>
    <property type="project" value="InterPro"/>
</dbReference>
<evidence type="ECO:0008006" key="9">
    <source>
        <dbReference type="Google" id="ProtNLM"/>
    </source>
</evidence>
<dbReference type="PANTHER" id="PTHR43712:SF11">
    <property type="entry name" value="O-METHYLTRANSFERASE (AFU_ORTHOLOGUE AFUA_2G17820)-RELATED"/>
    <property type="match status" value="1"/>
</dbReference>
<dbReference type="Gene3D" id="1.10.10.10">
    <property type="entry name" value="Winged helix-like DNA-binding domain superfamily/Winged helix DNA-binding domain"/>
    <property type="match status" value="1"/>
</dbReference>
<proteinExistence type="predicted"/>
<dbReference type="Gene3D" id="3.40.50.150">
    <property type="entry name" value="Vaccinia Virus protein VP39"/>
    <property type="match status" value="1"/>
</dbReference>
<feature type="domain" description="O-methyltransferase C-terminal" evidence="5">
    <location>
        <begin position="184"/>
        <end position="372"/>
    </location>
</feature>
<evidence type="ECO:0000259" key="5">
    <source>
        <dbReference type="Pfam" id="PF00891"/>
    </source>
</evidence>
<dbReference type="InterPro" id="IPR036388">
    <property type="entry name" value="WH-like_DNA-bd_sf"/>
</dbReference>
<dbReference type="InterPro" id="IPR001077">
    <property type="entry name" value="COMT_C"/>
</dbReference>
<evidence type="ECO:0000256" key="1">
    <source>
        <dbReference type="ARBA" id="ARBA00022603"/>
    </source>
</evidence>
<sequence>MDISQFIASINSLTASGDLGTVNEQQRNQLSQACDKLKKLCETPLEKTLKLLFTGHQAMALRLGIDLKLFDAIAIRSTENKDGLVNLKQISEDVKADPKLVGRIMKFLAAMDILKHHTPDTFSSTPFAAAYVSTSPLPAAVIHFTHFFTFISRLPEYFERKGWVNPGEIDETPFNLAISSKSRYFDYLSSKPYYQEAFNTVMASSYRRVEKSWFEFFPVEEKLRIQDLSQVLLVDVGGGQGKDLQAFRERFPTLPGRLILQDLPHVIEAGDIPAGIEGQGHTFFDEQPIKNAKAYYLRNVLHDWPDKQVVEILTRLRDAMGPESLLLIEEKAMQEVNVPLMAAIGDMSMMVSFAAAERTMNEYEALLNQAGLRLVGFWKPEDSSPMQPTVFEASIRW</sequence>
<dbReference type="InterPro" id="IPR029063">
    <property type="entry name" value="SAM-dependent_MTases_sf"/>
</dbReference>
<reference evidence="7" key="2">
    <citation type="submission" date="2023-01" db="EMBL/GenBank/DDBJ databases">
        <authorList>
            <person name="Petersen C."/>
        </authorList>
    </citation>
    <scope>NUCLEOTIDE SEQUENCE</scope>
    <source>
        <strain evidence="7">IBT 17514</strain>
    </source>
</reference>
<evidence type="ECO:0000313" key="8">
    <source>
        <dbReference type="Proteomes" id="UP001215712"/>
    </source>
</evidence>
<organism evidence="7 8">
    <name type="scientific">Penicillium malachiteum</name>
    <dbReference type="NCBI Taxonomy" id="1324776"/>
    <lineage>
        <taxon>Eukaryota</taxon>
        <taxon>Fungi</taxon>
        <taxon>Dikarya</taxon>
        <taxon>Ascomycota</taxon>
        <taxon>Pezizomycotina</taxon>
        <taxon>Eurotiomycetes</taxon>
        <taxon>Eurotiomycetidae</taxon>
        <taxon>Eurotiales</taxon>
        <taxon>Aspergillaceae</taxon>
        <taxon>Penicillium</taxon>
    </lineage>
</organism>
<evidence type="ECO:0000259" key="6">
    <source>
        <dbReference type="Pfam" id="PF08100"/>
    </source>
</evidence>
<dbReference type="GO" id="GO:0008171">
    <property type="term" value="F:O-methyltransferase activity"/>
    <property type="evidence" value="ECO:0007669"/>
    <property type="project" value="InterPro"/>
</dbReference>
<dbReference type="GO" id="GO:0032259">
    <property type="term" value="P:methylation"/>
    <property type="evidence" value="ECO:0007669"/>
    <property type="project" value="UniProtKB-KW"/>
</dbReference>
<name>A0AAD6MVP1_9EURO</name>
<keyword evidence="1" id="KW-0489">Methyltransferase</keyword>
<dbReference type="Pfam" id="PF08100">
    <property type="entry name" value="Dimerisation"/>
    <property type="match status" value="1"/>
</dbReference>
<evidence type="ECO:0000313" key="7">
    <source>
        <dbReference type="EMBL" id="KAJ5724711.1"/>
    </source>
</evidence>
<dbReference type="InterPro" id="IPR012967">
    <property type="entry name" value="COMT_dimerisation"/>
</dbReference>
<protein>
    <recommendedName>
        <fullName evidence="9">O-methyltransferase domain-containing protein</fullName>
    </recommendedName>
</protein>
<dbReference type="Proteomes" id="UP001215712">
    <property type="component" value="Unassembled WGS sequence"/>
</dbReference>
<comment type="caution">
    <text evidence="7">The sequence shown here is derived from an EMBL/GenBank/DDBJ whole genome shotgun (WGS) entry which is preliminary data.</text>
</comment>
<dbReference type="InterPro" id="IPR016461">
    <property type="entry name" value="COMT-like"/>
</dbReference>
<reference evidence="7" key="1">
    <citation type="journal article" date="2023" name="IMA Fungus">
        <title>Comparative genomic study of the Penicillium genus elucidates a diverse pangenome and 15 lateral gene transfer events.</title>
        <authorList>
            <person name="Petersen C."/>
            <person name="Sorensen T."/>
            <person name="Nielsen M.R."/>
            <person name="Sondergaard T.E."/>
            <person name="Sorensen J.L."/>
            <person name="Fitzpatrick D.A."/>
            <person name="Frisvad J.C."/>
            <person name="Nielsen K.L."/>
        </authorList>
    </citation>
    <scope>NUCLEOTIDE SEQUENCE</scope>
    <source>
        <strain evidence="7">IBT 17514</strain>
    </source>
</reference>
<dbReference type="PIRSF" id="PIRSF005739">
    <property type="entry name" value="O-mtase"/>
    <property type="match status" value="1"/>
</dbReference>
<evidence type="ECO:0000256" key="2">
    <source>
        <dbReference type="ARBA" id="ARBA00022679"/>
    </source>
</evidence>
<gene>
    <name evidence="7" type="ORF">N7493_006439</name>
</gene>
<dbReference type="PROSITE" id="PS51683">
    <property type="entry name" value="SAM_OMT_II"/>
    <property type="match status" value="1"/>
</dbReference>
<evidence type="ECO:0000256" key="4">
    <source>
        <dbReference type="PIRSR" id="PIRSR005739-1"/>
    </source>
</evidence>
<evidence type="ECO:0000256" key="3">
    <source>
        <dbReference type="ARBA" id="ARBA00022691"/>
    </source>
</evidence>
<dbReference type="SUPFAM" id="SSF46785">
    <property type="entry name" value="Winged helix' DNA-binding domain"/>
    <property type="match status" value="1"/>
</dbReference>
<feature type="active site" description="Proton acceptor" evidence="4">
    <location>
        <position position="302"/>
    </location>
</feature>
<dbReference type="GO" id="GO:0044550">
    <property type="term" value="P:secondary metabolite biosynthetic process"/>
    <property type="evidence" value="ECO:0007669"/>
    <property type="project" value="UniProtKB-ARBA"/>
</dbReference>
<dbReference type="PANTHER" id="PTHR43712">
    <property type="entry name" value="PUTATIVE (AFU_ORTHOLOGUE AFUA_4G14580)-RELATED"/>
    <property type="match status" value="1"/>
</dbReference>
<dbReference type="InterPro" id="IPR036390">
    <property type="entry name" value="WH_DNA-bd_sf"/>
</dbReference>
<feature type="domain" description="O-methyltransferase dimerisation" evidence="6">
    <location>
        <begin position="52"/>
        <end position="133"/>
    </location>
</feature>
<dbReference type="Pfam" id="PF00891">
    <property type="entry name" value="Methyltransf_2"/>
    <property type="match status" value="1"/>
</dbReference>
<dbReference type="EMBL" id="JAQJAN010000008">
    <property type="protein sequence ID" value="KAJ5724711.1"/>
    <property type="molecule type" value="Genomic_DNA"/>
</dbReference>
<keyword evidence="2" id="KW-0808">Transferase</keyword>
<accession>A0AAD6MVP1</accession>
<keyword evidence="3" id="KW-0949">S-adenosyl-L-methionine</keyword>
<keyword evidence="8" id="KW-1185">Reference proteome</keyword>
<dbReference type="AlphaFoldDB" id="A0AAD6MVP1"/>